<gene>
    <name evidence="1" type="ORF">GQ607_016804</name>
</gene>
<dbReference type="GO" id="GO:0009116">
    <property type="term" value="P:nucleoside metabolic process"/>
    <property type="evidence" value="ECO:0007669"/>
    <property type="project" value="InterPro"/>
</dbReference>
<evidence type="ECO:0000313" key="2">
    <source>
        <dbReference type="Proteomes" id="UP000434172"/>
    </source>
</evidence>
<keyword evidence="2" id="KW-1185">Reference proteome</keyword>
<dbReference type="AlphaFoldDB" id="A0A8H3VYT0"/>
<accession>A0A8H3VYT0</accession>
<reference evidence="1 2" key="1">
    <citation type="submission" date="2019-12" db="EMBL/GenBank/DDBJ databases">
        <title>A genome sequence resource for the geographically widespread anthracnose pathogen Colletotrichum asianum.</title>
        <authorList>
            <person name="Meng Y."/>
        </authorList>
    </citation>
    <scope>NUCLEOTIDE SEQUENCE [LARGE SCALE GENOMIC DNA]</scope>
    <source>
        <strain evidence="1 2">ICMP 18580</strain>
    </source>
</reference>
<proteinExistence type="predicted"/>
<sequence length="373" mass="40383">MGPPKQLSNPTEYSVGIITALANELTAAEAMLDEEHGSPSSFAQHERDDNCYAWGRMGAHNVVIASLPEGRYGLVSAATTASSLLSSLPHLRIGLMVGIGAGIPKLQKNIDIRLGDVVVSQPTDQSSGVFQYDLGKKRQDGTFQHVGSLAPPPTVLLTGLTRLKAKRRRKGSGLPNILAKMLHRSPRLAKPDDDDPAFVYQGAHNDRLFESSAPHVEMATETNTAAASSKSICAPSIESRIAQEAVIETESCVFCDRAGEVARKQRRSTDPVIHYGIIASGNSVMKNSLCRDETSMQIDEKCICFEMEAAGLMNAFPCLVIRGICDYADSHKNNRWQNYAAATAAAFSKELLQVIDAADVSKSPDMKQIVEKR</sequence>
<comment type="caution">
    <text evidence="1">The sequence shown here is derived from an EMBL/GenBank/DDBJ whole genome shotgun (WGS) entry which is preliminary data.</text>
</comment>
<organism evidence="1 2">
    <name type="scientific">Colletotrichum asianum</name>
    <dbReference type="NCBI Taxonomy" id="702518"/>
    <lineage>
        <taxon>Eukaryota</taxon>
        <taxon>Fungi</taxon>
        <taxon>Dikarya</taxon>
        <taxon>Ascomycota</taxon>
        <taxon>Pezizomycotina</taxon>
        <taxon>Sordariomycetes</taxon>
        <taxon>Hypocreomycetidae</taxon>
        <taxon>Glomerellales</taxon>
        <taxon>Glomerellaceae</taxon>
        <taxon>Colletotrichum</taxon>
        <taxon>Colletotrichum gloeosporioides species complex</taxon>
    </lineage>
</organism>
<dbReference type="PANTHER" id="PTHR46082:SF11">
    <property type="entry name" value="AAA+ ATPASE DOMAIN-CONTAINING PROTEIN-RELATED"/>
    <property type="match status" value="1"/>
</dbReference>
<dbReference type="SUPFAM" id="SSF53167">
    <property type="entry name" value="Purine and uridine phosphorylases"/>
    <property type="match status" value="1"/>
</dbReference>
<dbReference type="InterPro" id="IPR035994">
    <property type="entry name" value="Nucleoside_phosphorylase_sf"/>
</dbReference>
<dbReference type="Proteomes" id="UP000434172">
    <property type="component" value="Unassembled WGS sequence"/>
</dbReference>
<dbReference type="PANTHER" id="PTHR46082">
    <property type="entry name" value="ATP/GTP-BINDING PROTEIN-RELATED"/>
    <property type="match status" value="1"/>
</dbReference>
<dbReference type="OrthoDB" id="1577640at2759"/>
<dbReference type="InterPro" id="IPR053137">
    <property type="entry name" value="NLR-like"/>
</dbReference>
<dbReference type="EMBL" id="WOWK01000177">
    <property type="protein sequence ID" value="KAF0315981.1"/>
    <property type="molecule type" value="Genomic_DNA"/>
</dbReference>
<name>A0A8H3VYT0_9PEZI</name>
<evidence type="ECO:0000313" key="1">
    <source>
        <dbReference type="EMBL" id="KAF0315981.1"/>
    </source>
</evidence>
<dbReference type="Gene3D" id="3.40.50.1580">
    <property type="entry name" value="Nucleoside phosphorylase domain"/>
    <property type="match status" value="1"/>
</dbReference>
<dbReference type="GO" id="GO:0003824">
    <property type="term" value="F:catalytic activity"/>
    <property type="evidence" value="ECO:0007669"/>
    <property type="project" value="InterPro"/>
</dbReference>
<protein>
    <submittedName>
        <fullName evidence="1">Ankyrin repeat protein</fullName>
    </submittedName>
</protein>